<protein>
    <recommendedName>
        <fullName evidence="5">Tryptophan-associated transmembrane protein</fullName>
    </recommendedName>
</protein>
<feature type="region of interest" description="Disordered" evidence="1">
    <location>
        <begin position="1"/>
        <end position="35"/>
    </location>
</feature>
<dbReference type="RefSeq" id="WP_416345872.1">
    <property type="nucleotide sequence ID" value="NZ_JALQCY010000008.1"/>
</dbReference>
<feature type="transmembrane region" description="Helical" evidence="2">
    <location>
        <begin position="52"/>
        <end position="74"/>
    </location>
</feature>
<name>A0ABT0J950_9MICO</name>
<evidence type="ECO:0000313" key="3">
    <source>
        <dbReference type="EMBL" id="MCK9796017.1"/>
    </source>
</evidence>
<feature type="transmembrane region" description="Helical" evidence="2">
    <location>
        <begin position="94"/>
        <end position="118"/>
    </location>
</feature>
<feature type="transmembrane region" description="Helical" evidence="2">
    <location>
        <begin position="125"/>
        <end position="145"/>
    </location>
</feature>
<organism evidence="3 4">
    <name type="scientific">Isoptericola peretonis</name>
    <dbReference type="NCBI Taxonomy" id="2918523"/>
    <lineage>
        <taxon>Bacteria</taxon>
        <taxon>Bacillati</taxon>
        <taxon>Actinomycetota</taxon>
        <taxon>Actinomycetes</taxon>
        <taxon>Micrococcales</taxon>
        <taxon>Promicromonosporaceae</taxon>
        <taxon>Isoptericola</taxon>
    </lineage>
</organism>
<keyword evidence="4" id="KW-1185">Reference proteome</keyword>
<keyword evidence="2" id="KW-1133">Transmembrane helix</keyword>
<sequence length="185" mass="18874">MTDPRPHGGVPGPADPPPAITPGTVPTSEPAEAWDAPAPASRDLLRLDRPRYWSGAAVTVLVCAVLGLAASVVFDSAFDVGLLGPSRLVPGAPGLAWALTGALFALLAAIVLQLLVVVVPRPRMFFGWLVALVTVILAALAFTGAGDGASAVVTALVWIVLGVAVSAMLNGVLGRTLVRPARPPR</sequence>
<dbReference type="EMBL" id="JALQCY010000008">
    <property type="protein sequence ID" value="MCK9796017.1"/>
    <property type="molecule type" value="Genomic_DNA"/>
</dbReference>
<evidence type="ECO:0000256" key="1">
    <source>
        <dbReference type="SAM" id="MobiDB-lite"/>
    </source>
</evidence>
<gene>
    <name evidence="3" type="ORF">M1843_19930</name>
</gene>
<keyword evidence="2" id="KW-0812">Transmembrane</keyword>
<accession>A0ABT0J950</accession>
<evidence type="ECO:0008006" key="5">
    <source>
        <dbReference type="Google" id="ProtNLM"/>
    </source>
</evidence>
<proteinExistence type="predicted"/>
<reference evidence="3 4" key="1">
    <citation type="submission" date="2022-02" db="EMBL/GenBank/DDBJ databases">
        <title>The car tank lid bacteriome: a reservoir of bacteria with potential in bioremediation of fuel.</title>
        <authorList>
            <person name="Vidal-Verdu A."/>
            <person name="Gomez-Martinez D."/>
            <person name="Latorre-Perez A."/>
            <person name="Pereto J."/>
            <person name="Porcar M."/>
        </authorList>
    </citation>
    <scope>NUCLEOTIDE SEQUENCE [LARGE SCALE GENOMIC DNA]</scope>
    <source>
        <strain evidence="3 4">4D.3</strain>
    </source>
</reference>
<comment type="caution">
    <text evidence="3">The sequence shown here is derived from an EMBL/GenBank/DDBJ whole genome shotgun (WGS) entry which is preliminary data.</text>
</comment>
<evidence type="ECO:0000256" key="2">
    <source>
        <dbReference type="SAM" id="Phobius"/>
    </source>
</evidence>
<keyword evidence="2" id="KW-0472">Membrane</keyword>
<feature type="transmembrane region" description="Helical" evidence="2">
    <location>
        <begin position="151"/>
        <end position="173"/>
    </location>
</feature>
<dbReference type="Proteomes" id="UP001651050">
    <property type="component" value="Unassembled WGS sequence"/>
</dbReference>
<evidence type="ECO:0000313" key="4">
    <source>
        <dbReference type="Proteomes" id="UP001651050"/>
    </source>
</evidence>